<organism evidence="1 2">
    <name type="scientific">Hibiscus sabdariffa</name>
    <name type="common">roselle</name>
    <dbReference type="NCBI Taxonomy" id="183260"/>
    <lineage>
        <taxon>Eukaryota</taxon>
        <taxon>Viridiplantae</taxon>
        <taxon>Streptophyta</taxon>
        <taxon>Embryophyta</taxon>
        <taxon>Tracheophyta</taxon>
        <taxon>Spermatophyta</taxon>
        <taxon>Magnoliopsida</taxon>
        <taxon>eudicotyledons</taxon>
        <taxon>Gunneridae</taxon>
        <taxon>Pentapetalae</taxon>
        <taxon>rosids</taxon>
        <taxon>malvids</taxon>
        <taxon>Malvales</taxon>
        <taxon>Malvaceae</taxon>
        <taxon>Malvoideae</taxon>
        <taxon>Hibiscus</taxon>
    </lineage>
</organism>
<evidence type="ECO:0000313" key="2">
    <source>
        <dbReference type="Proteomes" id="UP001396334"/>
    </source>
</evidence>
<dbReference type="Gene3D" id="3.40.50.1100">
    <property type="match status" value="1"/>
</dbReference>
<comment type="caution">
    <text evidence="1">The sequence shown here is derived from an EMBL/GenBank/DDBJ whole genome shotgun (WGS) entry which is preliminary data.</text>
</comment>
<sequence length="94" mass="10497">MYQELGLVDKIPRLGCAQAANANPLYLHHKSGWSEFKVVKANTTFASAIQISDPVSIDGAMYALKNSKGIVEETIEEELMDLLMKYLEDKAQKH</sequence>
<dbReference type="EMBL" id="JBBPBN010000010">
    <property type="protein sequence ID" value="KAK9029890.1"/>
    <property type="molecule type" value="Genomic_DNA"/>
</dbReference>
<keyword evidence="2" id="KW-1185">Reference proteome</keyword>
<protein>
    <submittedName>
        <fullName evidence="1">Uncharacterized protein</fullName>
    </submittedName>
</protein>
<reference evidence="1 2" key="1">
    <citation type="journal article" date="2024" name="G3 (Bethesda)">
        <title>Genome assembly of Hibiscus sabdariffa L. provides insights into metabolisms of medicinal natural products.</title>
        <authorList>
            <person name="Kim T."/>
        </authorList>
    </citation>
    <scope>NUCLEOTIDE SEQUENCE [LARGE SCALE GENOMIC DNA]</scope>
    <source>
        <strain evidence="1">TK-2024</strain>
        <tissue evidence="1">Old leaves</tissue>
    </source>
</reference>
<gene>
    <name evidence="1" type="ORF">V6N11_031332</name>
</gene>
<proteinExistence type="predicted"/>
<dbReference type="Proteomes" id="UP001396334">
    <property type="component" value="Unassembled WGS sequence"/>
</dbReference>
<accession>A0ABR2SXB5</accession>
<evidence type="ECO:0000313" key="1">
    <source>
        <dbReference type="EMBL" id="KAK9029890.1"/>
    </source>
</evidence>
<name>A0ABR2SXB5_9ROSI</name>
<dbReference type="SUPFAM" id="SSF53686">
    <property type="entry name" value="Tryptophan synthase beta subunit-like PLP-dependent enzymes"/>
    <property type="match status" value="1"/>
</dbReference>
<dbReference type="InterPro" id="IPR036052">
    <property type="entry name" value="TrpB-like_PALP_sf"/>
</dbReference>